<gene>
    <name evidence="1" type="ORF">ACFFGT_02030</name>
</gene>
<name>A0ABV6KZP6_9SPHI</name>
<organism evidence="1 2">
    <name type="scientific">Mucilaginibacter angelicae</name>
    <dbReference type="NCBI Taxonomy" id="869718"/>
    <lineage>
        <taxon>Bacteria</taxon>
        <taxon>Pseudomonadati</taxon>
        <taxon>Bacteroidota</taxon>
        <taxon>Sphingobacteriia</taxon>
        <taxon>Sphingobacteriales</taxon>
        <taxon>Sphingobacteriaceae</taxon>
        <taxon>Mucilaginibacter</taxon>
    </lineage>
</organism>
<dbReference type="Proteomes" id="UP001589828">
    <property type="component" value="Unassembled WGS sequence"/>
</dbReference>
<evidence type="ECO:0000313" key="2">
    <source>
        <dbReference type="Proteomes" id="UP001589828"/>
    </source>
</evidence>
<evidence type="ECO:0000313" key="1">
    <source>
        <dbReference type="EMBL" id="MFC0512951.1"/>
    </source>
</evidence>
<sequence>MLFKIKKFRKRLISLAIAEVWTSLYKVNEGYPPFHDGEDKRKMIAGFLQLTAKEEKKFWAIYDKLQSKNAMLTAKKIEEVGALRIKSNQPEERSALFTGLIFNWVSSVADLYERQTNKMKRAVGKKKSVAFLNIEMDFHTKKIESLMAGPRAFSSDLD</sequence>
<keyword evidence="2" id="KW-1185">Reference proteome</keyword>
<reference evidence="1 2" key="1">
    <citation type="submission" date="2024-09" db="EMBL/GenBank/DDBJ databases">
        <authorList>
            <person name="Sun Q."/>
            <person name="Mori K."/>
        </authorList>
    </citation>
    <scope>NUCLEOTIDE SEQUENCE [LARGE SCALE GENOMIC DNA]</scope>
    <source>
        <strain evidence="1 2">NCAIM B.02415</strain>
    </source>
</reference>
<dbReference type="RefSeq" id="WP_377020826.1">
    <property type="nucleotide sequence ID" value="NZ_JBHLTS010000004.1"/>
</dbReference>
<dbReference type="EMBL" id="JBHLTS010000004">
    <property type="protein sequence ID" value="MFC0512951.1"/>
    <property type="molecule type" value="Genomic_DNA"/>
</dbReference>
<protein>
    <submittedName>
        <fullName evidence="1">Uncharacterized protein</fullName>
    </submittedName>
</protein>
<accession>A0ABV6KZP6</accession>
<comment type="caution">
    <text evidence="1">The sequence shown here is derived from an EMBL/GenBank/DDBJ whole genome shotgun (WGS) entry which is preliminary data.</text>
</comment>
<proteinExistence type="predicted"/>